<evidence type="ECO:0000313" key="2">
    <source>
        <dbReference type="Proteomes" id="UP000178486"/>
    </source>
</evidence>
<reference evidence="1 2" key="1">
    <citation type="journal article" date="2016" name="Nat. Commun.">
        <title>Thousands of microbial genomes shed light on interconnected biogeochemical processes in an aquifer system.</title>
        <authorList>
            <person name="Anantharaman K."/>
            <person name="Brown C.T."/>
            <person name="Hug L.A."/>
            <person name="Sharon I."/>
            <person name="Castelle C.J."/>
            <person name="Probst A.J."/>
            <person name="Thomas B.C."/>
            <person name="Singh A."/>
            <person name="Wilkins M.J."/>
            <person name="Karaoz U."/>
            <person name="Brodie E.L."/>
            <person name="Williams K.H."/>
            <person name="Hubbard S.S."/>
            <person name="Banfield J.F."/>
        </authorList>
    </citation>
    <scope>NUCLEOTIDE SEQUENCE [LARGE SCALE GENOMIC DNA]</scope>
</reference>
<dbReference type="EMBL" id="MGAU01000046">
    <property type="protein sequence ID" value="OGK53899.1"/>
    <property type="molecule type" value="Genomic_DNA"/>
</dbReference>
<name>A0A1F7JE66_9BACT</name>
<accession>A0A1F7JE66</accession>
<sequence length="86" mass="9800">MSTTGFTYTIDTLNNDIRTLISVAVKKRHPIEVVTGQRTVGGYFIDKKSFEQMEKIIEDVLDVRLVEDRLVKAKPQDFTTCDVHAL</sequence>
<gene>
    <name evidence="1" type="ORF">A3B56_02905</name>
</gene>
<dbReference type="AlphaFoldDB" id="A0A1F7JE66"/>
<organism evidence="1 2">
    <name type="scientific">Candidatus Roizmanbacteria bacterium RIFCSPLOWO2_01_FULL_45_11</name>
    <dbReference type="NCBI Taxonomy" id="1802070"/>
    <lineage>
        <taxon>Bacteria</taxon>
        <taxon>Candidatus Roizmaniibacteriota</taxon>
    </lineage>
</organism>
<dbReference type="Proteomes" id="UP000178486">
    <property type="component" value="Unassembled WGS sequence"/>
</dbReference>
<proteinExistence type="predicted"/>
<evidence type="ECO:0000313" key="1">
    <source>
        <dbReference type="EMBL" id="OGK53899.1"/>
    </source>
</evidence>
<comment type="caution">
    <text evidence="1">The sequence shown here is derived from an EMBL/GenBank/DDBJ whole genome shotgun (WGS) entry which is preliminary data.</text>
</comment>
<protein>
    <submittedName>
        <fullName evidence="1">Uncharacterized protein</fullName>
    </submittedName>
</protein>